<dbReference type="Pfam" id="PF08016">
    <property type="entry name" value="PKD_channel"/>
    <property type="match status" value="1"/>
</dbReference>
<dbReference type="SUPFAM" id="SSF49723">
    <property type="entry name" value="Lipase/lipooxygenase domain (PLAT/LH2 domain)"/>
    <property type="match status" value="1"/>
</dbReference>
<evidence type="ECO:0000256" key="3">
    <source>
        <dbReference type="ARBA" id="ARBA00022692"/>
    </source>
</evidence>
<dbReference type="InterPro" id="IPR016186">
    <property type="entry name" value="C-type_lectin-like/link_sf"/>
</dbReference>
<dbReference type="PANTHER" id="PTHR10877:SF194">
    <property type="entry name" value="LOCATION OF VULVA DEFECTIVE 1"/>
    <property type="match status" value="1"/>
</dbReference>
<feature type="transmembrane region" description="Helical" evidence="8">
    <location>
        <begin position="1376"/>
        <end position="1397"/>
    </location>
</feature>
<evidence type="ECO:0000256" key="8">
    <source>
        <dbReference type="SAM" id="Phobius"/>
    </source>
</evidence>
<dbReference type="GO" id="GO:0050982">
    <property type="term" value="P:detection of mechanical stimulus"/>
    <property type="evidence" value="ECO:0007669"/>
    <property type="project" value="TreeGrafter"/>
</dbReference>
<dbReference type="GO" id="GO:0016020">
    <property type="term" value="C:membrane"/>
    <property type="evidence" value="ECO:0007669"/>
    <property type="project" value="UniProtKB-SubCell"/>
</dbReference>
<dbReference type="Pfam" id="PF20519">
    <property type="entry name" value="Polycystin_dom"/>
    <property type="match status" value="1"/>
</dbReference>
<proteinExistence type="inferred from homology"/>
<evidence type="ECO:0000256" key="6">
    <source>
        <dbReference type="ARBA" id="ARBA00023136"/>
    </source>
</evidence>
<keyword evidence="14" id="KW-1185">Reference proteome</keyword>
<dbReference type="OrthoDB" id="6188556at2759"/>
<dbReference type="PANTHER" id="PTHR10877">
    <property type="entry name" value="POLYCYSTIN FAMILY MEMBER"/>
    <property type="match status" value="1"/>
</dbReference>
<dbReference type="InterPro" id="IPR001024">
    <property type="entry name" value="PLAT/LH2_dom"/>
</dbReference>
<evidence type="ECO:0000256" key="7">
    <source>
        <dbReference type="PROSITE-ProRule" id="PRU00152"/>
    </source>
</evidence>
<keyword evidence="6 8" id="KW-0472">Membrane</keyword>
<protein>
    <submittedName>
        <fullName evidence="13">Polycystic kidney disease protein 1-like 2</fullName>
    </submittedName>
</protein>
<evidence type="ECO:0000259" key="10">
    <source>
        <dbReference type="PROSITE" id="PS50017"/>
    </source>
</evidence>
<evidence type="ECO:0000313" key="13">
    <source>
        <dbReference type="EMBL" id="OWF36259.1"/>
    </source>
</evidence>
<evidence type="ECO:0000256" key="5">
    <source>
        <dbReference type="ARBA" id="ARBA00022989"/>
    </source>
</evidence>
<dbReference type="SUPFAM" id="SSF47986">
    <property type="entry name" value="DEATH domain"/>
    <property type="match status" value="1"/>
</dbReference>
<dbReference type="CDD" id="cd00037">
    <property type="entry name" value="CLECT"/>
    <property type="match status" value="1"/>
</dbReference>
<feature type="chain" id="PRO_5012916657" evidence="9">
    <location>
        <begin position="26"/>
        <end position="2044"/>
    </location>
</feature>
<feature type="transmembrane region" description="Helical" evidence="8">
    <location>
        <begin position="1000"/>
        <end position="1022"/>
    </location>
</feature>
<feature type="transmembrane region" description="Helical" evidence="8">
    <location>
        <begin position="1503"/>
        <end position="1525"/>
    </location>
</feature>
<organism evidence="13 14">
    <name type="scientific">Mizuhopecten yessoensis</name>
    <name type="common">Japanese scallop</name>
    <name type="synonym">Patinopecten yessoensis</name>
    <dbReference type="NCBI Taxonomy" id="6573"/>
    <lineage>
        <taxon>Eukaryota</taxon>
        <taxon>Metazoa</taxon>
        <taxon>Spiralia</taxon>
        <taxon>Lophotrochozoa</taxon>
        <taxon>Mollusca</taxon>
        <taxon>Bivalvia</taxon>
        <taxon>Autobranchia</taxon>
        <taxon>Pteriomorphia</taxon>
        <taxon>Pectinida</taxon>
        <taxon>Pectinoidea</taxon>
        <taxon>Pectinidae</taxon>
        <taxon>Mizuhopecten</taxon>
    </lineage>
</organism>
<gene>
    <name evidence="13" type="ORF">KP79_PYT03247</name>
</gene>
<accession>A0A210PIE1</accession>
<feature type="transmembrane region" description="Helical" evidence="8">
    <location>
        <begin position="947"/>
        <end position="968"/>
    </location>
</feature>
<feature type="transmembrane region" description="Helical" evidence="8">
    <location>
        <begin position="907"/>
        <end position="927"/>
    </location>
</feature>
<dbReference type="PROSITE" id="PS50017">
    <property type="entry name" value="DEATH_DOMAIN"/>
    <property type="match status" value="1"/>
</dbReference>
<dbReference type="Gene3D" id="1.10.533.10">
    <property type="entry name" value="Death Domain, Fas"/>
    <property type="match status" value="1"/>
</dbReference>
<feature type="transmembrane region" description="Helical" evidence="8">
    <location>
        <begin position="1417"/>
        <end position="1442"/>
    </location>
</feature>
<dbReference type="GO" id="GO:0005262">
    <property type="term" value="F:calcium channel activity"/>
    <property type="evidence" value="ECO:0007669"/>
    <property type="project" value="TreeGrafter"/>
</dbReference>
<keyword evidence="4 9" id="KW-0732">Signal</keyword>
<dbReference type="Pfam" id="PF01477">
    <property type="entry name" value="PLAT"/>
    <property type="match status" value="1"/>
</dbReference>
<dbReference type="InterPro" id="IPR051223">
    <property type="entry name" value="Polycystin"/>
</dbReference>
<dbReference type="CDD" id="cd01670">
    <property type="entry name" value="Death"/>
    <property type="match status" value="1"/>
</dbReference>
<dbReference type="Proteomes" id="UP000242188">
    <property type="component" value="Unassembled WGS sequence"/>
</dbReference>
<feature type="transmembrane region" description="Helical" evidence="8">
    <location>
        <begin position="1462"/>
        <end position="1483"/>
    </location>
</feature>
<evidence type="ECO:0000256" key="4">
    <source>
        <dbReference type="ARBA" id="ARBA00022729"/>
    </source>
</evidence>
<feature type="transmembrane region" description="Helical" evidence="8">
    <location>
        <begin position="1562"/>
        <end position="1582"/>
    </location>
</feature>
<dbReference type="InterPro" id="IPR001304">
    <property type="entry name" value="C-type_lectin-like"/>
</dbReference>
<dbReference type="InterPro" id="IPR046791">
    <property type="entry name" value="Polycystin_dom"/>
</dbReference>
<dbReference type="GO" id="GO:0007165">
    <property type="term" value="P:signal transduction"/>
    <property type="evidence" value="ECO:0007669"/>
    <property type="project" value="InterPro"/>
</dbReference>
<dbReference type="Gene3D" id="2.60.60.20">
    <property type="entry name" value="PLAT/LH2 domain"/>
    <property type="match status" value="1"/>
</dbReference>
<dbReference type="SMART" id="SM00034">
    <property type="entry name" value="CLECT"/>
    <property type="match status" value="1"/>
</dbReference>
<evidence type="ECO:0000259" key="11">
    <source>
        <dbReference type="PROSITE" id="PS50041"/>
    </source>
</evidence>
<feature type="transmembrane region" description="Helical" evidence="8">
    <location>
        <begin position="1042"/>
        <end position="1063"/>
    </location>
</feature>
<dbReference type="Gene3D" id="3.10.100.10">
    <property type="entry name" value="Mannose-Binding Protein A, subunit A"/>
    <property type="match status" value="1"/>
</dbReference>
<evidence type="ECO:0000256" key="1">
    <source>
        <dbReference type="ARBA" id="ARBA00004141"/>
    </source>
</evidence>
<dbReference type="InterPro" id="IPR011029">
    <property type="entry name" value="DEATH-like_dom_sf"/>
</dbReference>
<dbReference type="SUPFAM" id="SSF56436">
    <property type="entry name" value="C-type lectin-like"/>
    <property type="match status" value="1"/>
</dbReference>
<feature type="domain" description="PLAT" evidence="12">
    <location>
        <begin position="747"/>
        <end position="864"/>
    </location>
</feature>
<comment type="subcellular location">
    <subcellularLocation>
        <location evidence="1">Membrane</location>
        <topology evidence="1">Multi-pass membrane protein</topology>
    </subcellularLocation>
</comment>
<dbReference type="EMBL" id="NEDP02076653">
    <property type="protein sequence ID" value="OWF36259.1"/>
    <property type="molecule type" value="Genomic_DNA"/>
</dbReference>
<feature type="domain" description="C-type lectin" evidence="11">
    <location>
        <begin position="40"/>
        <end position="145"/>
    </location>
</feature>
<feature type="transmembrane region" description="Helical" evidence="8">
    <location>
        <begin position="1531"/>
        <end position="1550"/>
    </location>
</feature>
<evidence type="ECO:0000313" key="14">
    <source>
        <dbReference type="Proteomes" id="UP000242188"/>
    </source>
</evidence>
<comment type="similarity">
    <text evidence="2">Belongs to the polycystin family.</text>
</comment>
<dbReference type="PROSITE" id="PS50041">
    <property type="entry name" value="C_TYPE_LECTIN_2"/>
    <property type="match status" value="1"/>
</dbReference>
<reference evidence="13 14" key="1">
    <citation type="journal article" date="2017" name="Nat. Ecol. Evol.">
        <title>Scallop genome provides insights into evolution of bilaterian karyotype and development.</title>
        <authorList>
            <person name="Wang S."/>
            <person name="Zhang J."/>
            <person name="Jiao W."/>
            <person name="Li J."/>
            <person name="Xun X."/>
            <person name="Sun Y."/>
            <person name="Guo X."/>
            <person name="Huan P."/>
            <person name="Dong B."/>
            <person name="Zhang L."/>
            <person name="Hu X."/>
            <person name="Sun X."/>
            <person name="Wang J."/>
            <person name="Zhao C."/>
            <person name="Wang Y."/>
            <person name="Wang D."/>
            <person name="Huang X."/>
            <person name="Wang R."/>
            <person name="Lv J."/>
            <person name="Li Y."/>
            <person name="Zhang Z."/>
            <person name="Liu B."/>
            <person name="Lu W."/>
            <person name="Hui Y."/>
            <person name="Liang J."/>
            <person name="Zhou Z."/>
            <person name="Hou R."/>
            <person name="Li X."/>
            <person name="Liu Y."/>
            <person name="Li H."/>
            <person name="Ning X."/>
            <person name="Lin Y."/>
            <person name="Zhao L."/>
            <person name="Xing Q."/>
            <person name="Dou J."/>
            <person name="Li Y."/>
            <person name="Mao J."/>
            <person name="Guo H."/>
            <person name="Dou H."/>
            <person name="Li T."/>
            <person name="Mu C."/>
            <person name="Jiang W."/>
            <person name="Fu Q."/>
            <person name="Fu X."/>
            <person name="Miao Y."/>
            <person name="Liu J."/>
            <person name="Yu Q."/>
            <person name="Li R."/>
            <person name="Liao H."/>
            <person name="Li X."/>
            <person name="Kong Y."/>
            <person name="Jiang Z."/>
            <person name="Chourrout D."/>
            <person name="Li R."/>
            <person name="Bao Z."/>
        </authorList>
    </citation>
    <scope>NUCLEOTIDE SEQUENCE [LARGE SCALE GENOMIC DNA]</scope>
    <source>
        <strain evidence="13 14">PY_sf001</strain>
    </source>
</reference>
<evidence type="ECO:0000259" key="12">
    <source>
        <dbReference type="PROSITE" id="PS50095"/>
    </source>
</evidence>
<feature type="signal peptide" evidence="9">
    <location>
        <begin position="1"/>
        <end position="25"/>
    </location>
</feature>
<name>A0A210PIE1_MIZYE</name>
<comment type="caution">
    <text evidence="13">The sequence shown here is derived from an EMBL/GenBank/DDBJ whole genome shotgun (WGS) entry which is preliminary data.</text>
</comment>
<keyword evidence="3 8" id="KW-0812">Transmembrane</keyword>
<evidence type="ECO:0000256" key="2">
    <source>
        <dbReference type="ARBA" id="ARBA00007200"/>
    </source>
</evidence>
<dbReference type="SMART" id="SM00308">
    <property type="entry name" value="LH2"/>
    <property type="match status" value="1"/>
</dbReference>
<sequence length="2044" mass="231986">MSKMMITAVILWFNALGTVAPITCGQYSVYDTYNQTCRDFEWCLYQFYTDPRSWSDARAICEQNNKTLAHITDLSQHVFLTSMWIGLYRTNGGQPVWQDDSATLANYVPVTATLTDSTEICYMLDGQGITYQEHSCEQSQPFLCKAATLDISTCYESVSTIYDAYLGFGYYYVSACSECGLIYGDVVTVVGYRCRKSYCIELTYSAGNTYTKGFYDEKYRKAMLKTEVVSLTEPVSYITSECQSVYSTSPVELPTIEMTLAPDSVPAHTRMVTFHSYSSVPATGTVSIVTNTGAALQNLSYDIKHMEPTNMSNLTTFCKQLLHYVSENPDHVFTDLSGIVDVENQITKQMESLPAGDLDMSTTVSLYLSILNHVYNFQTNSGRRQHNQTPKLLELQDSLIRLSKLNLKLQNISKTFELNMTSVSITVGDGGALQEKYTTAYGRVILENIENLRQNLASQKLMIMVISYKENLFCRSQTPDHINIPVMTTVAFDDDGRNLSDVNFLMGFPVSSNLDTANSSLDMKFNGTHYMAAFPGGFFNSASALVSADISMMESCEIYGKYGTTSPTYKDFDFYLQTNGLISVTKYRPYNFLFSFVEGIVQLPITQTPVIIIAQCQAGENTKQGGVPYLQIHKVLSQVIEGQASCWKSSKSLQLAGGRKSEITLKSFFFGTFSASIKLIPPDEIDFQAVFLNFSEKLNDTPYVLATVLAVLIALVIATPLLRKQDCIDYALWSYERLIDNKPDSTFDYYICVSTGVRSKRQMEALVYINIIGTRGETGARLLAGNNRKNFSNGTSCNFFMKSDIFLGNIKTVKIWLGGNIKSQSWYLSKIIIIDEKTRNAIQLKCNKWLSLEKGTGRSWRTLRAGKKTDNASSLSEISTRNLFDDHLWFSLLFRPRYSRFTRVQRLWSIVSLLFLSMVASAMFYDTPDDTLPFLNVGNFELGYKEIYTGLMSSIITVVPSLIITFVFSKRKVLGEKPLSISNNGDTVGSSGSLPWWSIFLAYTLLLLCIISGSFFTLLYSLEWGPSLTVKWMSSFFLGSTQSAIIIDPAKAIILAILLVCLCSEKNNRSDFYLPPTSVVDKQQEFAGQGHCNRRVADCPCDEPETRAQKKRRYTLHMDRKLNRLLRRFVFGVLYACMVLLIGTQQKVSEVYGQNKHLKNVLKPTQEVEQMEDVWQYLNKVVLQRLYPSEFSSGEIKSLNELRFIGDYYKMGPIRLRQIRVTGTCTTPSLMKKHGIACIPDYDTDTEDTNDYTEGWITTNMSASLNDYTASYRYHHNLKETPTYTGHFGTYGVGGYLVDLDVLPTKANDIVNRLRRNVWLDEQTRAFFIEACLVNRNNMIFTHIQVVFEFPSTGGIFTDTTVVSSNLYPYTHTFDYIILFLQILFSFTILVRFVLVVAKIIKTQGHSLLTMSQAIEIVHLGVSVATVVCLVLRFTSTIAVLNTLRQEMGFYTSFGYVFQWDGYFSLSLGMVTFLAILDLLKHLQFNYQIFLAYKTITAFRRELFNFTLALSVLIVGFASLINLIYGPTERGFRSIISAILTLFRMTIGMIKFRNDIDVPALDIFVMFAIYALVTTLAFVNLLTSSLNAHITHIKQLIRDGKTPFDWYLSRHFWNRLTGLFTKSEIKFDQFLSSVMLLLRDDDHERMEKENLCLILVNLRRGCRRRATPNGIQYRYSNDWSEADDMLVVEFLAEVVSCRIDVDCYTTSEADNQGLIPYGNYTDPLSMFFRINFPNRQHARALSSSTDVRGGRQSPCYVTIKVPSSHLFRRPTFLITHSGNSGDWRQHTAQQAMAWEGEVYLSASMPYCPRYILAVASDLWPGIAPAIQQNNAFEHVLSKTEDVFYIPGLHKKIVLMFPEESVSVNTVIQILLEPGDKFPILHVLARGDVSGPITVQYIGKKVLNQPPADQKPEIKILTKQGDLDWKEGVAGKRMSDKDLSVQIDCLPKGVKTSIAPYESNYALSFRGRNRRLDHEKETLLGIYQKRIRSKYWRMIGRSLGFTQDVLSEIERRKPRSLEEKACIVLGRWLKRNTEKSLFQIRDTWM</sequence>
<evidence type="ECO:0000256" key="9">
    <source>
        <dbReference type="SAM" id="SignalP"/>
    </source>
</evidence>
<dbReference type="InterPro" id="IPR013122">
    <property type="entry name" value="PKD1_2_channel"/>
</dbReference>
<dbReference type="InterPro" id="IPR016187">
    <property type="entry name" value="CTDL_fold"/>
</dbReference>
<comment type="caution">
    <text evidence="7">Lacks conserved residue(s) required for the propagation of feature annotation.</text>
</comment>
<dbReference type="InterPro" id="IPR000488">
    <property type="entry name" value="Death_dom"/>
</dbReference>
<dbReference type="Pfam" id="PF00059">
    <property type="entry name" value="Lectin_C"/>
    <property type="match status" value="1"/>
</dbReference>
<feature type="transmembrane region" description="Helical" evidence="8">
    <location>
        <begin position="703"/>
        <end position="722"/>
    </location>
</feature>
<feature type="transmembrane region" description="Helical" evidence="8">
    <location>
        <begin position="1125"/>
        <end position="1143"/>
    </location>
</feature>
<keyword evidence="5 8" id="KW-1133">Transmembrane helix</keyword>
<dbReference type="PROSITE" id="PS50095">
    <property type="entry name" value="PLAT"/>
    <property type="match status" value="1"/>
</dbReference>
<feature type="domain" description="Death" evidence="10">
    <location>
        <begin position="1991"/>
        <end position="2036"/>
    </location>
</feature>
<dbReference type="InterPro" id="IPR036392">
    <property type="entry name" value="PLAT/LH2_dom_sf"/>
</dbReference>